<dbReference type="EMBL" id="JAUEPO010000002">
    <property type="protein sequence ID" value="KAK3331723.1"/>
    <property type="molecule type" value="Genomic_DNA"/>
</dbReference>
<dbReference type="InterPro" id="IPR003615">
    <property type="entry name" value="HNH_nuc"/>
</dbReference>
<evidence type="ECO:0000313" key="4">
    <source>
        <dbReference type="Proteomes" id="UP001286456"/>
    </source>
</evidence>
<gene>
    <name evidence="3" type="ORF">B0T19DRAFT_413866</name>
</gene>
<dbReference type="Proteomes" id="UP001286456">
    <property type="component" value="Unassembled WGS sequence"/>
</dbReference>
<comment type="caution">
    <text evidence="3">The sequence shown here is derived from an EMBL/GenBank/DDBJ whole genome shotgun (WGS) entry which is preliminary data.</text>
</comment>
<name>A0AAE0IUX5_9PEZI</name>
<accession>A0AAE0IUX5</accession>
<reference evidence="3" key="2">
    <citation type="submission" date="2023-06" db="EMBL/GenBank/DDBJ databases">
        <authorList>
            <consortium name="Lawrence Berkeley National Laboratory"/>
            <person name="Haridas S."/>
            <person name="Hensen N."/>
            <person name="Bonometti L."/>
            <person name="Westerberg I."/>
            <person name="Brannstrom I.O."/>
            <person name="Guillou S."/>
            <person name="Cros-Aarteil S."/>
            <person name="Calhoun S."/>
            <person name="Kuo A."/>
            <person name="Mondo S."/>
            <person name="Pangilinan J."/>
            <person name="Riley R."/>
            <person name="Labutti K."/>
            <person name="Andreopoulos B."/>
            <person name="Lipzen A."/>
            <person name="Chen C."/>
            <person name="Yanf M."/>
            <person name="Daum C."/>
            <person name="Ng V."/>
            <person name="Clum A."/>
            <person name="Steindorff A."/>
            <person name="Ohm R."/>
            <person name="Martin F."/>
            <person name="Silar P."/>
            <person name="Natvig D."/>
            <person name="Lalanne C."/>
            <person name="Gautier V."/>
            <person name="Ament-Velasquez S.L."/>
            <person name="Kruys A."/>
            <person name="Hutchinson M.I."/>
            <person name="Powell A.J."/>
            <person name="Barry K."/>
            <person name="Miller A.N."/>
            <person name="Grigoriev I.V."/>
            <person name="Debuchy R."/>
            <person name="Gladieux P."/>
            <person name="Thoren M.H."/>
            <person name="Johannesson H."/>
        </authorList>
    </citation>
    <scope>NUCLEOTIDE SEQUENCE</scope>
    <source>
        <strain evidence="3">SMH4131-1</strain>
    </source>
</reference>
<organism evidence="3 4">
    <name type="scientific">Cercophora scortea</name>
    <dbReference type="NCBI Taxonomy" id="314031"/>
    <lineage>
        <taxon>Eukaryota</taxon>
        <taxon>Fungi</taxon>
        <taxon>Dikarya</taxon>
        <taxon>Ascomycota</taxon>
        <taxon>Pezizomycotina</taxon>
        <taxon>Sordariomycetes</taxon>
        <taxon>Sordariomycetidae</taxon>
        <taxon>Sordariales</taxon>
        <taxon>Lasiosphaeriaceae</taxon>
        <taxon>Cercophora</taxon>
    </lineage>
</organism>
<protein>
    <recommendedName>
        <fullName evidence="2">HNH nuclease domain-containing protein</fullName>
    </recommendedName>
</protein>
<sequence length="287" mass="31961">MGPRTRSSQAKFKNDLLQYYGAAIMQTNKPKVIRLIHDTATGYDLIVSSITAAHLFPHKLGPDVLVALFGEDVEGELMTARSGLLLERDVESALDDGAIAIVPDLPDDPSSEQVAKWEEEDPKNYRWRVIDDDADSLNTVIIPQNSSDTPKDITIRDLDGQKLSFKNDNRPRARYLYFLYVVAQLKMAWRHDYRNDPAKKLKSQLGKSFWATRGRYLNRALLLALAEEIGHDTSFSDNIPPLPGSDNNQPAQSDGSDDGDDEVGLLAIAKIIGAEGCSEDEDEEDEE</sequence>
<feature type="region of interest" description="Disordered" evidence="1">
    <location>
        <begin position="234"/>
        <end position="261"/>
    </location>
</feature>
<keyword evidence="4" id="KW-1185">Reference proteome</keyword>
<feature type="domain" description="HNH nuclease" evidence="2">
    <location>
        <begin position="48"/>
        <end position="102"/>
    </location>
</feature>
<dbReference type="AlphaFoldDB" id="A0AAE0IUX5"/>
<dbReference type="Pfam" id="PF13391">
    <property type="entry name" value="HNH_2"/>
    <property type="match status" value="1"/>
</dbReference>
<evidence type="ECO:0000259" key="2">
    <source>
        <dbReference type="Pfam" id="PF13391"/>
    </source>
</evidence>
<proteinExistence type="predicted"/>
<evidence type="ECO:0000313" key="3">
    <source>
        <dbReference type="EMBL" id="KAK3331723.1"/>
    </source>
</evidence>
<evidence type="ECO:0000256" key="1">
    <source>
        <dbReference type="SAM" id="MobiDB-lite"/>
    </source>
</evidence>
<reference evidence="3" key="1">
    <citation type="journal article" date="2023" name="Mol. Phylogenet. Evol.">
        <title>Genome-scale phylogeny and comparative genomics of the fungal order Sordariales.</title>
        <authorList>
            <person name="Hensen N."/>
            <person name="Bonometti L."/>
            <person name="Westerberg I."/>
            <person name="Brannstrom I.O."/>
            <person name="Guillou S."/>
            <person name="Cros-Aarteil S."/>
            <person name="Calhoun S."/>
            <person name="Haridas S."/>
            <person name="Kuo A."/>
            <person name="Mondo S."/>
            <person name="Pangilinan J."/>
            <person name="Riley R."/>
            <person name="LaButti K."/>
            <person name="Andreopoulos B."/>
            <person name="Lipzen A."/>
            <person name="Chen C."/>
            <person name="Yan M."/>
            <person name="Daum C."/>
            <person name="Ng V."/>
            <person name="Clum A."/>
            <person name="Steindorff A."/>
            <person name="Ohm R.A."/>
            <person name="Martin F."/>
            <person name="Silar P."/>
            <person name="Natvig D.O."/>
            <person name="Lalanne C."/>
            <person name="Gautier V."/>
            <person name="Ament-Velasquez S.L."/>
            <person name="Kruys A."/>
            <person name="Hutchinson M.I."/>
            <person name="Powell A.J."/>
            <person name="Barry K."/>
            <person name="Miller A.N."/>
            <person name="Grigoriev I.V."/>
            <person name="Debuchy R."/>
            <person name="Gladieux P."/>
            <person name="Hiltunen Thoren M."/>
            <person name="Johannesson H."/>
        </authorList>
    </citation>
    <scope>NUCLEOTIDE SEQUENCE</scope>
    <source>
        <strain evidence="3">SMH4131-1</strain>
    </source>
</reference>